<dbReference type="EC" id="2.1.1.114" evidence="5"/>
<dbReference type="EC" id="2.1.1.-" evidence="5"/>
<evidence type="ECO:0000256" key="5">
    <source>
        <dbReference type="HAMAP-Rule" id="MF_03190"/>
    </source>
</evidence>
<feature type="binding site" evidence="5">
    <location>
        <position position="249"/>
    </location>
    <ligand>
        <name>Mg(2+)</name>
        <dbReference type="ChEBI" id="CHEBI:18420"/>
    </ligand>
</feature>
<comment type="catalytic activity">
    <reaction evidence="5">
        <text>a 3-demethylubiquinone + S-adenosyl-L-methionine = a ubiquinone + S-adenosyl-L-homocysteine</text>
        <dbReference type="Rhea" id="RHEA:81215"/>
        <dbReference type="Rhea" id="RHEA-COMP:9565"/>
        <dbReference type="Rhea" id="RHEA-COMP:19654"/>
        <dbReference type="ChEBI" id="CHEBI:16389"/>
        <dbReference type="ChEBI" id="CHEBI:57856"/>
        <dbReference type="ChEBI" id="CHEBI:59789"/>
        <dbReference type="ChEBI" id="CHEBI:231825"/>
    </reaction>
</comment>
<keyword evidence="4 5" id="KW-0949">S-adenosyl-L-methionine</keyword>
<comment type="catalytic activity">
    <reaction evidence="5">
        <text>a 3-demethylubiquinol + S-adenosyl-L-methionine = a ubiquinol + S-adenosyl-L-homocysteine + H(+)</text>
        <dbReference type="Rhea" id="RHEA:44380"/>
        <dbReference type="Rhea" id="RHEA-COMP:9566"/>
        <dbReference type="Rhea" id="RHEA-COMP:10914"/>
        <dbReference type="ChEBI" id="CHEBI:15378"/>
        <dbReference type="ChEBI" id="CHEBI:17976"/>
        <dbReference type="ChEBI" id="CHEBI:57856"/>
        <dbReference type="ChEBI" id="CHEBI:59789"/>
        <dbReference type="ChEBI" id="CHEBI:84422"/>
        <dbReference type="EC" id="2.1.1.64"/>
    </reaction>
</comment>
<keyword evidence="5" id="KW-0479">Metal-binding</keyword>
<comment type="catalytic activity">
    <reaction evidence="5">
        <text>a 3,4-dihydroxy-5-(all-trans-polyprenyl)benzoate + S-adenosyl-L-methionine = a 4-hydroxy-3-methoxy-5-(all-trans-polyprenyl)benzoate + S-adenosyl-L-homocysteine + H(+)</text>
        <dbReference type="Rhea" id="RHEA:44452"/>
        <dbReference type="Rhea" id="RHEA-COMP:10930"/>
        <dbReference type="Rhea" id="RHEA-COMP:10931"/>
        <dbReference type="ChEBI" id="CHEBI:15378"/>
        <dbReference type="ChEBI" id="CHEBI:57856"/>
        <dbReference type="ChEBI" id="CHEBI:59789"/>
        <dbReference type="ChEBI" id="CHEBI:64694"/>
        <dbReference type="ChEBI" id="CHEBI:84443"/>
        <dbReference type="EC" id="2.1.1.114"/>
    </reaction>
</comment>
<dbReference type="EC" id="2.1.1.64" evidence="5"/>
<dbReference type="InterPro" id="IPR010233">
    <property type="entry name" value="UbiG_MeTrfase"/>
</dbReference>
<dbReference type="EMBL" id="CAUYUE010000007">
    <property type="protein sequence ID" value="CAK0782596.1"/>
    <property type="molecule type" value="Genomic_DNA"/>
</dbReference>
<keyword evidence="5" id="KW-0999">Mitochondrion inner membrane</keyword>
<dbReference type="NCBIfam" id="TIGR01983">
    <property type="entry name" value="UbiG"/>
    <property type="match status" value="1"/>
</dbReference>
<dbReference type="Proteomes" id="UP001314263">
    <property type="component" value="Unassembled WGS sequence"/>
</dbReference>
<dbReference type="InterPro" id="IPR029063">
    <property type="entry name" value="SAM-dependent_MTases_sf"/>
</dbReference>
<comment type="subcellular location">
    <subcellularLocation>
        <location evidence="5">Mitochondrion inner membrane</location>
        <topology evidence="5">Peripheral membrane protein</topology>
        <orientation evidence="5">Matrix side</orientation>
    </subcellularLocation>
</comment>
<dbReference type="GO" id="GO:0010420">
    <property type="term" value="F:polyprenyldihydroxybenzoate methyltransferase activity"/>
    <property type="evidence" value="ECO:0007669"/>
    <property type="project" value="UniProtKB-UniRule"/>
</dbReference>
<comment type="function">
    <text evidence="5">O-methyltransferase required for two non-consecutive steps during ubiquinone biosynthesis. Catalyzes the 2 O-methylation of 3,4-dihydroxy-5-(all-trans-polyprenyl)benzoic acid into 4-hydroxy-3-methoxy-5-(all-trans-polyprenyl)benzoic acid. Also catalyzes the last step of ubiquinone biosynthesis by mediating methylation of 3-demethylubiquinone into ubiquinone. Also able to mediate the methylation of 3-demethylubiquinol into ubiquinol.</text>
</comment>
<dbReference type="GO" id="GO:0046872">
    <property type="term" value="F:metal ion binding"/>
    <property type="evidence" value="ECO:0007669"/>
    <property type="project" value="UniProtKB-KW"/>
</dbReference>
<keyword evidence="3 5" id="KW-0831">Ubiquinone biosynthesis</keyword>
<dbReference type="HAMAP" id="MF_00472">
    <property type="entry name" value="UbiG"/>
    <property type="match status" value="1"/>
</dbReference>
<keyword evidence="5" id="KW-0472">Membrane</keyword>
<evidence type="ECO:0000256" key="2">
    <source>
        <dbReference type="ARBA" id="ARBA00022679"/>
    </source>
</evidence>
<comment type="caution">
    <text evidence="7">The sequence shown here is derived from an EMBL/GenBank/DDBJ whole genome shotgun (WGS) entry which is preliminary data.</text>
</comment>
<dbReference type="GO" id="GO:0061542">
    <property type="term" value="F:3-demethylubiquinol 3-O-methyltransferase activity"/>
    <property type="evidence" value="ECO:0007669"/>
    <property type="project" value="UniProtKB-UniRule"/>
</dbReference>
<protein>
    <recommendedName>
        <fullName evidence="5">Ubiquinone biosynthesis O-methyltransferase, mitochondrial</fullName>
    </recommendedName>
    <alternativeName>
        <fullName evidence="5">3-demethylubiquinol 3-O-methyltransferase</fullName>
        <ecNumber evidence="5">2.1.1.64</ecNumber>
    </alternativeName>
    <alternativeName>
        <fullName evidence="5">3-demethylubiquinone 3-O-methyltransferase</fullName>
        <ecNumber evidence="5">2.1.1.-</ecNumber>
    </alternativeName>
    <alternativeName>
        <fullName evidence="5">Polyprenyldihydroxybenzoate methyltransferase</fullName>
        <ecNumber evidence="5">2.1.1.114</ecNumber>
    </alternativeName>
</protein>
<gene>
    <name evidence="5" type="primary">COQ3</name>
    <name evidence="7" type="ORF">CVIRNUC_005801</name>
</gene>
<keyword evidence="8" id="KW-1185">Reference proteome</keyword>
<keyword evidence="5" id="KW-0496">Mitochondrion</keyword>
<sequence>MSIRRLAKTLSSRQLSVSKVHYHTFSKELQTCQYNVSCSGQGANAADALPESKHNSPSDDSCSARSKTRSKGPSSRKHVTDIRHAPCMTDMRSLMVARGAHTQAQQPLSSTGPSGRSMDAEEVAKFEALAADWWDPEGSNGALHTMNPIRTQFARDAICAMHGREARSVRPLRHLSVLDVGCGGGLFAEALARLGADVTGVDTSATAIRVASAHAQADPAVASRIAYRNATAEQIQQEGAMFDAVVASEVIEHISNVPEFCASLVALTKPGGSLVISTINRTSRSYAVAIIGAEQILGLLPEGTHQWERFITPEELCRDMRLAGAEVVGESGMVMNPFTGRWMIEGSRHRFQVMGWGEHRKRAP</sequence>
<feature type="binding site" evidence="5">
    <location>
        <position position="150"/>
    </location>
    <ligand>
        <name>S-adenosyl-L-methionine</name>
        <dbReference type="ChEBI" id="CHEBI:59789"/>
    </ligand>
</feature>
<dbReference type="SUPFAM" id="SSF53335">
    <property type="entry name" value="S-adenosyl-L-methionine-dependent methyltransferases"/>
    <property type="match status" value="1"/>
</dbReference>
<evidence type="ECO:0000256" key="3">
    <source>
        <dbReference type="ARBA" id="ARBA00022688"/>
    </source>
</evidence>
<comment type="subunit">
    <text evidence="5">Component of a multi-subunit COQ enzyme complex.</text>
</comment>
<keyword evidence="1 5" id="KW-0489">Methyltransferase</keyword>
<comment type="pathway">
    <text evidence="5">Cofactor biosynthesis; ubiquinone biosynthesis.</text>
</comment>
<dbReference type="GO" id="GO:0031314">
    <property type="term" value="C:extrinsic component of mitochondrial inner membrane"/>
    <property type="evidence" value="ECO:0007669"/>
    <property type="project" value="UniProtKB-UniRule"/>
</dbReference>
<feature type="binding site" evidence="5">
    <location>
        <position position="248"/>
    </location>
    <ligand>
        <name>S-adenosyl-L-methionine</name>
        <dbReference type="ChEBI" id="CHEBI:59789"/>
    </ligand>
</feature>
<comment type="cofactor">
    <cofactor evidence="5">
        <name>Mg(2+)</name>
        <dbReference type="ChEBI" id="CHEBI:18420"/>
    </cofactor>
</comment>
<reference evidence="7 8" key="1">
    <citation type="submission" date="2023-10" db="EMBL/GenBank/DDBJ databases">
        <authorList>
            <person name="Maclean D."/>
            <person name="Macfadyen A."/>
        </authorList>
    </citation>
    <scope>NUCLEOTIDE SEQUENCE [LARGE SCALE GENOMIC DNA]</scope>
</reference>
<dbReference type="Pfam" id="PF13489">
    <property type="entry name" value="Methyltransf_23"/>
    <property type="match status" value="1"/>
</dbReference>
<feature type="compositionally biased region" description="Basic residues" evidence="6">
    <location>
        <begin position="66"/>
        <end position="77"/>
    </location>
</feature>
<comment type="similarity">
    <text evidence="5">Belongs to the class I-like SAM-binding methyltransferase superfamily. UbiG/COQ3 family.</text>
</comment>
<dbReference type="GO" id="GO:0032259">
    <property type="term" value="P:methylation"/>
    <property type="evidence" value="ECO:0007669"/>
    <property type="project" value="UniProtKB-KW"/>
</dbReference>
<dbReference type="CDD" id="cd02440">
    <property type="entry name" value="AdoMet_MTases"/>
    <property type="match status" value="1"/>
</dbReference>
<name>A0AAV1I6V9_9CHLO</name>
<proteinExistence type="inferred from homology"/>
<feature type="binding site" evidence="5">
    <location>
        <position position="181"/>
    </location>
    <ligand>
        <name>S-adenosyl-L-methionine</name>
        <dbReference type="ChEBI" id="CHEBI:59789"/>
    </ligand>
</feature>
<dbReference type="Gene3D" id="3.40.50.150">
    <property type="entry name" value="Vaccinia Virus protein VP39"/>
    <property type="match status" value="1"/>
</dbReference>
<feature type="binding site" evidence="5">
    <location>
        <position position="252"/>
    </location>
    <ligand>
        <name>Mg(2+)</name>
        <dbReference type="ChEBI" id="CHEBI:18420"/>
    </ligand>
</feature>
<evidence type="ECO:0000313" key="7">
    <source>
        <dbReference type="EMBL" id="CAK0782596.1"/>
    </source>
</evidence>
<feature type="region of interest" description="Disordered" evidence="6">
    <location>
        <begin position="45"/>
        <end position="80"/>
    </location>
</feature>
<dbReference type="PANTHER" id="PTHR43464:SF19">
    <property type="entry name" value="UBIQUINONE BIOSYNTHESIS O-METHYLTRANSFERASE, MITOCHONDRIAL"/>
    <property type="match status" value="1"/>
</dbReference>
<feature type="binding site" evidence="5">
    <location>
        <position position="202"/>
    </location>
    <ligand>
        <name>S-adenosyl-L-methionine</name>
        <dbReference type="ChEBI" id="CHEBI:59789"/>
    </ligand>
</feature>
<dbReference type="PANTHER" id="PTHR43464">
    <property type="entry name" value="METHYLTRANSFERASE"/>
    <property type="match status" value="1"/>
</dbReference>
<evidence type="ECO:0000256" key="6">
    <source>
        <dbReference type="SAM" id="MobiDB-lite"/>
    </source>
</evidence>
<dbReference type="AlphaFoldDB" id="A0AAV1I6V9"/>
<keyword evidence="5" id="KW-0460">Magnesium</keyword>
<evidence type="ECO:0000313" key="8">
    <source>
        <dbReference type="Proteomes" id="UP001314263"/>
    </source>
</evidence>
<accession>A0AAV1I6V9</accession>
<evidence type="ECO:0000256" key="4">
    <source>
        <dbReference type="ARBA" id="ARBA00022691"/>
    </source>
</evidence>
<organism evidence="7 8">
    <name type="scientific">Coccomyxa viridis</name>
    <dbReference type="NCBI Taxonomy" id="1274662"/>
    <lineage>
        <taxon>Eukaryota</taxon>
        <taxon>Viridiplantae</taxon>
        <taxon>Chlorophyta</taxon>
        <taxon>core chlorophytes</taxon>
        <taxon>Trebouxiophyceae</taxon>
        <taxon>Trebouxiophyceae incertae sedis</taxon>
        <taxon>Coccomyxaceae</taxon>
        <taxon>Coccomyxa</taxon>
    </lineage>
</organism>
<keyword evidence="2 5" id="KW-0808">Transferase</keyword>
<feature type="binding site" evidence="5">
    <location>
        <position position="253"/>
    </location>
    <ligand>
        <name>Mg(2+)</name>
        <dbReference type="ChEBI" id="CHEBI:18420"/>
    </ligand>
</feature>
<evidence type="ECO:0000256" key="1">
    <source>
        <dbReference type="ARBA" id="ARBA00022603"/>
    </source>
</evidence>